<feature type="binding site" evidence="7">
    <location>
        <position position="200"/>
    </location>
    <ligand>
        <name>L-glutamine</name>
        <dbReference type="ChEBI" id="CHEBI:58359"/>
    </ligand>
</feature>
<dbReference type="PROSITE" id="PS50263">
    <property type="entry name" value="CN_HYDROLASE"/>
    <property type="match status" value="1"/>
</dbReference>
<dbReference type="GO" id="GO:0005524">
    <property type="term" value="F:ATP binding"/>
    <property type="evidence" value="ECO:0007669"/>
    <property type="project" value="UniProtKB-UniRule"/>
</dbReference>
<dbReference type="CDD" id="cd07570">
    <property type="entry name" value="GAT_Gln-NAD-synth"/>
    <property type="match status" value="1"/>
</dbReference>
<dbReference type="InterPro" id="IPR003010">
    <property type="entry name" value="C-N_Hydrolase"/>
</dbReference>
<comment type="pathway">
    <text evidence="1 7 8">Cofactor biosynthesis; NAD(+) biosynthesis; NAD(+) from deamido-NAD(+) (L-Gln route): step 1/1.</text>
</comment>
<dbReference type="InterPro" id="IPR014445">
    <property type="entry name" value="Gln-dep_NAD_synthase"/>
</dbReference>
<feature type="binding site" evidence="7">
    <location>
        <position position="117"/>
    </location>
    <ligand>
        <name>L-glutamine</name>
        <dbReference type="ChEBI" id="CHEBI:58359"/>
    </ligand>
</feature>
<dbReference type="AlphaFoldDB" id="A0A2M8QDQ5"/>
<dbReference type="Proteomes" id="UP000230790">
    <property type="component" value="Unassembled WGS sequence"/>
</dbReference>
<dbReference type="PANTHER" id="PTHR23090">
    <property type="entry name" value="NH 3 /GLUTAMINE-DEPENDENT NAD + SYNTHETASE"/>
    <property type="match status" value="1"/>
</dbReference>
<keyword evidence="3 7" id="KW-0436">Ligase</keyword>
<comment type="similarity">
    <text evidence="9">Belongs to the NAD synthetase family.</text>
</comment>
<dbReference type="Gene3D" id="3.60.110.10">
    <property type="entry name" value="Carbon-nitrogen hydrolase"/>
    <property type="match status" value="1"/>
</dbReference>
<evidence type="ECO:0000259" key="10">
    <source>
        <dbReference type="PROSITE" id="PS50263"/>
    </source>
</evidence>
<feature type="active site" description="For glutaminase activity" evidence="7">
    <location>
        <position position="111"/>
    </location>
</feature>
<dbReference type="InterPro" id="IPR022310">
    <property type="entry name" value="NAD/GMP_synthase"/>
</dbReference>
<dbReference type="InterPro" id="IPR014729">
    <property type="entry name" value="Rossmann-like_a/b/a_fold"/>
</dbReference>
<evidence type="ECO:0000256" key="4">
    <source>
        <dbReference type="ARBA" id="ARBA00022741"/>
    </source>
</evidence>
<evidence type="ECO:0000256" key="8">
    <source>
        <dbReference type="PIRNR" id="PIRNR006630"/>
    </source>
</evidence>
<comment type="catalytic activity">
    <reaction evidence="7 8">
        <text>deamido-NAD(+) + L-glutamine + ATP + H2O = L-glutamate + AMP + diphosphate + NAD(+) + H(+)</text>
        <dbReference type="Rhea" id="RHEA:24384"/>
        <dbReference type="ChEBI" id="CHEBI:15377"/>
        <dbReference type="ChEBI" id="CHEBI:15378"/>
        <dbReference type="ChEBI" id="CHEBI:29985"/>
        <dbReference type="ChEBI" id="CHEBI:30616"/>
        <dbReference type="ChEBI" id="CHEBI:33019"/>
        <dbReference type="ChEBI" id="CHEBI:57540"/>
        <dbReference type="ChEBI" id="CHEBI:58359"/>
        <dbReference type="ChEBI" id="CHEBI:58437"/>
        <dbReference type="ChEBI" id="CHEBI:456215"/>
        <dbReference type="EC" id="6.3.5.1"/>
    </reaction>
</comment>
<evidence type="ECO:0000256" key="3">
    <source>
        <dbReference type="ARBA" id="ARBA00022598"/>
    </source>
</evidence>
<dbReference type="EC" id="6.3.5.1" evidence="7 8"/>
<comment type="similarity">
    <text evidence="2 7 8">In the C-terminal section; belongs to the NAD synthetase family.</text>
</comment>
<evidence type="ECO:0000313" key="12">
    <source>
        <dbReference type="Proteomes" id="UP000230790"/>
    </source>
</evidence>
<evidence type="ECO:0000256" key="6">
    <source>
        <dbReference type="ARBA" id="ARBA00023027"/>
    </source>
</evidence>
<feature type="domain" description="CN hydrolase" evidence="10">
    <location>
        <begin position="2"/>
        <end position="267"/>
    </location>
</feature>
<name>A0A2M8QDQ5_9CHLR</name>
<feature type="active site" description="Nucleophile; for glutaminase activity" evidence="7">
    <location>
        <position position="167"/>
    </location>
</feature>
<dbReference type="SUPFAM" id="SSF52402">
    <property type="entry name" value="Adenine nucleotide alpha hydrolases-like"/>
    <property type="match status" value="1"/>
</dbReference>
<dbReference type="GO" id="GO:0005737">
    <property type="term" value="C:cytoplasm"/>
    <property type="evidence" value="ECO:0007669"/>
    <property type="project" value="InterPro"/>
</dbReference>
<dbReference type="PANTHER" id="PTHR23090:SF9">
    <property type="entry name" value="GLUTAMINE-DEPENDENT NAD(+) SYNTHETASE"/>
    <property type="match status" value="1"/>
</dbReference>
<protein>
    <recommendedName>
        <fullName evidence="7 8">Glutamine-dependent NAD(+) synthetase</fullName>
        <ecNumber evidence="7 8">6.3.5.1</ecNumber>
    </recommendedName>
    <alternativeName>
        <fullName evidence="7 8">NAD(+) synthase [glutamine-hydrolyzing]</fullName>
    </alternativeName>
</protein>
<feature type="binding site" evidence="7">
    <location>
        <position position="465"/>
    </location>
    <ligand>
        <name>ATP</name>
        <dbReference type="ChEBI" id="CHEBI:30616"/>
    </ligand>
</feature>
<dbReference type="Pfam" id="PF00795">
    <property type="entry name" value="CN_hydrolase"/>
    <property type="match status" value="1"/>
</dbReference>
<dbReference type="Pfam" id="PF02540">
    <property type="entry name" value="NAD_synthase"/>
    <property type="match status" value="1"/>
</dbReference>
<dbReference type="HAMAP" id="MF_02090">
    <property type="entry name" value="NadE_glutamine_dep"/>
    <property type="match status" value="1"/>
</dbReference>
<reference evidence="11 12" key="1">
    <citation type="submission" date="2017-11" db="EMBL/GenBank/DDBJ databases">
        <title>Evolution of Phototrophy in the Chloroflexi Phylum Driven by Horizontal Gene Transfer.</title>
        <authorList>
            <person name="Ward L.M."/>
            <person name="Hemp J."/>
            <person name="Shih P.M."/>
            <person name="Mcglynn S.E."/>
            <person name="Fischer W."/>
        </authorList>
    </citation>
    <scope>NUCLEOTIDE SEQUENCE [LARGE SCALE GENOMIC DNA]</scope>
    <source>
        <strain evidence="11">JP3_7</strain>
    </source>
</reference>
<evidence type="ECO:0000256" key="5">
    <source>
        <dbReference type="ARBA" id="ARBA00022840"/>
    </source>
</evidence>
<evidence type="ECO:0000256" key="7">
    <source>
        <dbReference type="HAMAP-Rule" id="MF_02090"/>
    </source>
</evidence>
<dbReference type="GO" id="GO:0008795">
    <property type="term" value="F:NAD+ synthase activity"/>
    <property type="evidence" value="ECO:0007669"/>
    <property type="project" value="UniProtKB-UniRule"/>
</dbReference>
<dbReference type="NCBIfam" id="TIGR00552">
    <property type="entry name" value="nadE"/>
    <property type="match status" value="1"/>
</dbReference>
<feature type="binding site" evidence="7">
    <location>
        <begin position="475"/>
        <end position="478"/>
    </location>
    <ligand>
        <name>deamido-NAD(+)</name>
        <dbReference type="ChEBI" id="CHEBI:58437"/>
        <note>ligand shared between two neighboring subunits</note>
    </ligand>
</feature>
<keyword evidence="5 7" id="KW-0067">ATP-binding</keyword>
<dbReference type="PIRSF" id="PIRSF006630">
    <property type="entry name" value="NADS_GAT"/>
    <property type="match status" value="1"/>
</dbReference>
<keyword evidence="4 7" id="KW-0547">Nucleotide-binding</keyword>
<dbReference type="InterPro" id="IPR036526">
    <property type="entry name" value="C-N_Hydrolase_sf"/>
</dbReference>
<feature type="binding site" evidence="7">
    <location>
        <position position="194"/>
    </location>
    <ligand>
        <name>L-glutamine</name>
        <dbReference type="ChEBI" id="CHEBI:58359"/>
    </ligand>
</feature>
<comment type="caution">
    <text evidence="11">The sequence shown here is derived from an EMBL/GenBank/DDBJ whole genome shotgun (WGS) entry which is preliminary data.</text>
</comment>
<dbReference type="Gene3D" id="1.10.10.1140">
    <property type="entry name" value="Glutamine-dependent NAD+ synthetase, C-terminal domain"/>
    <property type="match status" value="1"/>
</dbReference>
<dbReference type="Gene3D" id="3.40.50.620">
    <property type="entry name" value="HUPs"/>
    <property type="match status" value="1"/>
</dbReference>
<dbReference type="EMBL" id="PGTN01000030">
    <property type="protein sequence ID" value="PJF47934.1"/>
    <property type="molecule type" value="Genomic_DNA"/>
</dbReference>
<keyword evidence="6 7" id="KW-0520">NAD</keyword>
<feature type="binding site" evidence="7">
    <location>
        <position position="470"/>
    </location>
    <ligand>
        <name>deamido-NAD(+)</name>
        <dbReference type="ChEBI" id="CHEBI:58437"/>
        <note>ligand shared between two neighboring subunits</note>
    </ligand>
</feature>
<dbReference type="CDD" id="cd00553">
    <property type="entry name" value="NAD_synthase"/>
    <property type="match status" value="1"/>
</dbReference>
<dbReference type="SUPFAM" id="SSF56317">
    <property type="entry name" value="Carbon-nitrogen hydrolase"/>
    <property type="match status" value="1"/>
</dbReference>
<feature type="binding site" evidence="7">
    <location>
        <position position="606"/>
    </location>
    <ligand>
        <name>deamido-NAD(+)</name>
        <dbReference type="ChEBI" id="CHEBI:58437"/>
        <note>ligand shared between two neighboring subunits</note>
    </ligand>
</feature>
<comment type="function">
    <text evidence="7">Catalyzes the ATP-dependent amidation of deamido-NAD to form NAD. Uses L-glutamine as a nitrogen source.</text>
</comment>
<dbReference type="UniPathway" id="UPA00253">
    <property type="reaction ID" value="UER00334"/>
</dbReference>
<dbReference type="NCBIfam" id="NF002730">
    <property type="entry name" value="PRK02628.1"/>
    <property type="match status" value="1"/>
</dbReference>
<evidence type="ECO:0000256" key="2">
    <source>
        <dbReference type="ARBA" id="ARBA00007145"/>
    </source>
</evidence>
<dbReference type="GO" id="GO:0003952">
    <property type="term" value="F:NAD+ synthase (glutamine-hydrolyzing) activity"/>
    <property type="evidence" value="ECO:0007669"/>
    <property type="project" value="UniProtKB-UniRule"/>
</dbReference>
<proteinExistence type="inferred from homology"/>
<evidence type="ECO:0000256" key="1">
    <source>
        <dbReference type="ARBA" id="ARBA00005188"/>
    </source>
</evidence>
<accession>A0A2M8QDQ5</accession>
<feature type="binding site" evidence="7">
    <location>
        <position position="441"/>
    </location>
    <ligand>
        <name>deamido-NAD(+)</name>
        <dbReference type="ChEBI" id="CHEBI:58437"/>
        <note>ligand shared between two neighboring subunits</note>
    </ligand>
</feature>
<dbReference type="GO" id="GO:0004359">
    <property type="term" value="F:glutaminase activity"/>
    <property type="evidence" value="ECO:0007669"/>
    <property type="project" value="InterPro"/>
</dbReference>
<gene>
    <name evidence="7" type="primary">nadE</name>
    <name evidence="11" type="ORF">CUN48_06190</name>
</gene>
<evidence type="ECO:0000313" key="11">
    <source>
        <dbReference type="EMBL" id="PJF47934.1"/>
    </source>
</evidence>
<dbReference type="InterPro" id="IPR041856">
    <property type="entry name" value="NAD+_synth_C"/>
</dbReference>
<feature type="binding site" evidence="7">
    <location>
        <begin position="355"/>
        <end position="362"/>
    </location>
    <ligand>
        <name>ATP</name>
        <dbReference type="ChEBI" id="CHEBI:30616"/>
    </ligand>
</feature>
<feature type="active site" description="Proton acceptor; for glutaminase activity" evidence="7">
    <location>
        <position position="42"/>
    </location>
</feature>
<evidence type="ECO:0000256" key="9">
    <source>
        <dbReference type="RuleBase" id="RU003811"/>
    </source>
</evidence>
<organism evidence="11 12">
    <name type="scientific">Candidatus Thermofonsia Clade 3 bacterium</name>
    <dbReference type="NCBI Taxonomy" id="2364212"/>
    <lineage>
        <taxon>Bacteria</taxon>
        <taxon>Bacillati</taxon>
        <taxon>Chloroflexota</taxon>
        <taxon>Candidatus Thermofontia</taxon>
        <taxon>Candidatus Thermofonsia Clade 3</taxon>
    </lineage>
</organism>
<sequence length="655" mass="71561">MLRVAAIAPAVRVADVAFNARATIAALEVARAHGCALAVCPELGITGYTCGDLFRQTSLLEAAQSGLRQVAEAAGRIGIAAVLGLPVPLDGRVFNCAAFVSDGRVLGFVPKTYLPNYSEFYEQRWFSPAQCATAQHVVLDGQAVPFGADLLFVAEDMPDCVLGVEICEDLWAVEPPSGPMARAGATVLLNPSASPEQLGKADYRRDLVRQQSARCIAGYLYAGSGPGESTTDVVYSGHALVCENGQLLAETERFHFDTQVAIADLDLQRLRHDRWLNTTYRAAGGSHAFRVIPFRLGDAQTNILWRALRRPIPQMPFVPSDRAARAQHCREIFAIQSTGLAKRLLHTGARRVTIGVSGGLDSTLALLVTARAFDKLGLPREGITAITMPGFGTTERTRSNAWALMQALGVTAREIPIHMAVGQHFADIGHDPDQHDVTYENAQARERTQILMDVANQIGGFVVGTGDLSELALGWATFNGDHMSMYHVNAGVPKTLVRYMVDWCADEEFSGETSRVLRDISASPITPELLPLKDGRLQQETEATIGPYVLHDFFLFYHVRYGYAPRKVFFLARHAFGSSSGRGYDDETILRWLRVFYRRFFAQQFKRSAMPDGPKVGSVALSPRGDWRMPSDAQAALWERDVEAVQTALALPAGA</sequence>
<dbReference type="InterPro" id="IPR003694">
    <property type="entry name" value="NAD_synthase"/>
</dbReference>
<dbReference type="GO" id="GO:0009435">
    <property type="term" value="P:NAD+ biosynthetic process"/>
    <property type="evidence" value="ECO:0007669"/>
    <property type="project" value="UniProtKB-UniRule"/>
</dbReference>